<dbReference type="SUPFAM" id="SSF48452">
    <property type="entry name" value="TPR-like"/>
    <property type="match status" value="3"/>
</dbReference>
<dbReference type="Gene3D" id="1.25.40.10">
    <property type="entry name" value="Tetratricopeptide repeat domain"/>
    <property type="match status" value="3"/>
</dbReference>
<accession>A0A5B9WFC7</accession>
<evidence type="ECO:0000313" key="9">
    <source>
        <dbReference type="Proteomes" id="UP000324233"/>
    </source>
</evidence>
<dbReference type="EMBL" id="CP042997">
    <property type="protein sequence ID" value="QEH39183.1"/>
    <property type="molecule type" value="Genomic_DNA"/>
</dbReference>
<evidence type="ECO:0000256" key="6">
    <source>
        <dbReference type="SAM" id="MobiDB-lite"/>
    </source>
</evidence>
<dbReference type="EC" id="2.7.11.1" evidence="8"/>
<proteinExistence type="predicted"/>
<dbReference type="InterPro" id="IPR008271">
    <property type="entry name" value="Ser/Thr_kinase_AS"/>
</dbReference>
<keyword evidence="2 5" id="KW-0547">Nucleotide-binding</keyword>
<feature type="binding site" evidence="5">
    <location>
        <position position="158"/>
    </location>
    <ligand>
        <name>ATP</name>
        <dbReference type="ChEBI" id="CHEBI:30616"/>
    </ligand>
</feature>
<evidence type="ECO:0000256" key="1">
    <source>
        <dbReference type="ARBA" id="ARBA00022679"/>
    </source>
</evidence>
<dbReference type="InterPro" id="IPR011990">
    <property type="entry name" value="TPR-like_helical_dom_sf"/>
</dbReference>
<dbReference type="OrthoDB" id="6111975at2"/>
<keyword evidence="4 5" id="KW-0067">ATP-binding</keyword>
<evidence type="ECO:0000256" key="3">
    <source>
        <dbReference type="ARBA" id="ARBA00022777"/>
    </source>
</evidence>
<feature type="domain" description="Protein kinase" evidence="7">
    <location>
        <begin position="129"/>
        <end position="406"/>
    </location>
</feature>
<dbReference type="GO" id="GO:0005524">
    <property type="term" value="F:ATP binding"/>
    <property type="evidence" value="ECO:0007669"/>
    <property type="project" value="UniProtKB-UniRule"/>
</dbReference>
<dbReference type="CDD" id="cd14014">
    <property type="entry name" value="STKc_PknB_like"/>
    <property type="match status" value="1"/>
</dbReference>
<protein>
    <submittedName>
        <fullName evidence="8">Serine/threonine-protein kinase PknB</fullName>
        <ecNumber evidence="8">2.7.11.1</ecNumber>
    </submittedName>
</protein>
<dbReference type="InterPro" id="IPR017441">
    <property type="entry name" value="Protein_kinase_ATP_BS"/>
</dbReference>
<evidence type="ECO:0000256" key="5">
    <source>
        <dbReference type="PROSITE-ProRule" id="PRU10141"/>
    </source>
</evidence>
<feature type="region of interest" description="Disordered" evidence="6">
    <location>
        <begin position="91"/>
        <end position="126"/>
    </location>
</feature>
<organism evidence="8 9">
    <name type="scientific">Aquisphaera giovannonii</name>
    <dbReference type="NCBI Taxonomy" id="406548"/>
    <lineage>
        <taxon>Bacteria</taxon>
        <taxon>Pseudomonadati</taxon>
        <taxon>Planctomycetota</taxon>
        <taxon>Planctomycetia</taxon>
        <taxon>Isosphaerales</taxon>
        <taxon>Isosphaeraceae</taxon>
        <taxon>Aquisphaera</taxon>
    </lineage>
</organism>
<reference evidence="8 9" key="1">
    <citation type="submission" date="2019-08" db="EMBL/GenBank/DDBJ databases">
        <title>Deep-cultivation of Planctomycetes and their phenomic and genomic characterization uncovers novel biology.</title>
        <authorList>
            <person name="Wiegand S."/>
            <person name="Jogler M."/>
            <person name="Boedeker C."/>
            <person name="Pinto D."/>
            <person name="Vollmers J."/>
            <person name="Rivas-Marin E."/>
            <person name="Kohn T."/>
            <person name="Peeters S.H."/>
            <person name="Heuer A."/>
            <person name="Rast P."/>
            <person name="Oberbeckmann S."/>
            <person name="Bunk B."/>
            <person name="Jeske O."/>
            <person name="Meyerdierks A."/>
            <person name="Storesund J.E."/>
            <person name="Kallscheuer N."/>
            <person name="Luecker S."/>
            <person name="Lage O.M."/>
            <person name="Pohl T."/>
            <person name="Merkel B.J."/>
            <person name="Hornburger P."/>
            <person name="Mueller R.-W."/>
            <person name="Bruemmer F."/>
            <person name="Labrenz M."/>
            <person name="Spormann A.M."/>
            <person name="Op den Camp H."/>
            <person name="Overmann J."/>
            <person name="Amann R."/>
            <person name="Jetten M.S.M."/>
            <person name="Mascher T."/>
            <person name="Medema M.H."/>
            <person name="Devos D.P."/>
            <person name="Kaster A.-K."/>
            <person name="Ovreas L."/>
            <person name="Rohde M."/>
            <person name="Galperin M.Y."/>
            <person name="Jogler C."/>
        </authorList>
    </citation>
    <scope>NUCLEOTIDE SEQUENCE [LARGE SCALE GENOMIC DNA]</scope>
    <source>
        <strain evidence="8 9">OJF2</strain>
    </source>
</reference>
<dbReference type="SUPFAM" id="SSF56112">
    <property type="entry name" value="Protein kinase-like (PK-like)"/>
    <property type="match status" value="1"/>
</dbReference>
<gene>
    <name evidence="8" type="primary">pknB_46</name>
    <name evidence="8" type="ORF">OJF2_77950</name>
</gene>
<dbReference type="PANTHER" id="PTHR43289:SF6">
    <property type="entry name" value="SERINE_THREONINE-PROTEIN KINASE NEKL-3"/>
    <property type="match status" value="1"/>
</dbReference>
<keyword evidence="3 8" id="KW-0418">Kinase</keyword>
<dbReference type="Gene3D" id="3.30.200.20">
    <property type="entry name" value="Phosphorylase Kinase, domain 1"/>
    <property type="match status" value="1"/>
</dbReference>
<evidence type="ECO:0000256" key="2">
    <source>
        <dbReference type="ARBA" id="ARBA00022741"/>
    </source>
</evidence>
<dbReference type="PROSITE" id="PS00107">
    <property type="entry name" value="PROTEIN_KINASE_ATP"/>
    <property type="match status" value="1"/>
</dbReference>
<dbReference type="PROSITE" id="PS50011">
    <property type="entry name" value="PROTEIN_KINASE_DOM"/>
    <property type="match status" value="1"/>
</dbReference>
<sequence>MDRACPSTEQLLRMISGEREDGETDVATDPEAGRLVEAHVGGCPLCQAELDRLTSEDDSLRFRLAPGPEARSPTGTALSFLDRARQVPPTLFAPAADDATRESGEGGGERPGDAGPSDPGAARPSIPGYEIERELGRGGMGIIYLARQLRPSRYAAIKMIGAVGGDRADSLLRLSMEGEALARLRHPNIVPIYEVGEAQGYPFLSMEYVEGGNLAGAMARWTPSPRQAAALIQTLARAVHAAHQSGIIHRDLKPANVLLAPPPDDPAGPGGFDVSRATPKISDFGLAKRLGGDSDLTRTGQILGTPRFMAPEQVTQGATVGIPADVYALGAMLYEMLAGRAPFQGDTPWDTLMQVVHQPAEPPSRHREGIPRDLEVIALKCLEKDPEKRYASASALAEDLGRHLAGEPIAARPVGPWRRLWLWCRRKPGIAAMAAALALVSLAGMAGVVSQWARAERNLREARLQERRAAGNFRLARSAVDDTLTRVSENRLFREPGMQDLRKELLSAALRYYQQFVEFQGDDPATQLDLMAAYRRLGDITREIGSIEDAKGYYLKGLERAQALAAGRPGDLELMRERAELLLSLGVTQLHSRQAEAAARSDEEAVALFRSLRRARGDDPDVRVALAHALTMAATGRVHAGKLDEAEVSLREAIAALEGLGDSKARHALASARRGLGETLVRIPGRLGEAMASLRAATEIWRALAREDPGNFSAAEDLASNNLQLADALIFQNRAREALELLRPAREVLEPLVRENPRVSSMRHGLGLVDYVTGSALFGLGDHAEALRSYERALDQLGRVAREHPTEERYQSPGLAGIHLSMGELHRNVGDLAAAAQTMRAALEIQAEATRRHPDNLANRVNLAMVHRSIGMVQVESGDPAGALASARLALEILEKASPPGAPNVMVESELYQARLVLAAAERKAGHPAAALEGLRRVEADLARLSSGDPENVEYRMQLGLCRCRIGALEHALGRDAEALRAWEQARPLIEGLPLDVSDRLFALAILRSARIPLLAGRDPAAEAGRRRQGELAVDALRRAVALGFKNRVWLDVDPELEPVRGRPDFQALARSIPTPAIKPR</sequence>
<dbReference type="GO" id="GO:0004674">
    <property type="term" value="F:protein serine/threonine kinase activity"/>
    <property type="evidence" value="ECO:0007669"/>
    <property type="project" value="UniProtKB-EC"/>
</dbReference>
<feature type="compositionally biased region" description="Basic and acidic residues" evidence="6">
    <location>
        <begin position="98"/>
        <end position="112"/>
    </location>
</feature>
<dbReference type="SMART" id="SM00028">
    <property type="entry name" value="TPR"/>
    <property type="match status" value="7"/>
</dbReference>
<keyword evidence="1 8" id="KW-0808">Transferase</keyword>
<dbReference type="AlphaFoldDB" id="A0A5B9WFC7"/>
<evidence type="ECO:0000256" key="4">
    <source>
        <dbReference type="ARBA" id="ARBA00022840"/>
    </source>
</evidence>
<dbReference type="InterPro" id="IPR011009">
    <property type="entry name" value="Kinase-like_dom_sf"/>
</dbReference>
<dbReference type="NCBIfam" id="NF047558">
    <property type="entry name" value="TPR_END_plus"/>
    <property type="match status" value="1"/>
</dbReference>
<dbReference type="Proteomes" id="UP000324233">
    <property type="component" value="Chromosome"/>
</dbReference>
<evidence type="ECO:0000313" key="8">
    <source>
        <dbReference type="EMBL" id="QEH39183.1"/>
    </source>
</evidence>
<dbReference type="InterPro" id="IPR000719">
    <property type="entry name" value="Prot_kinase_dom"/>
</dbReference>
<evidence type="ECO:0000259" key="7">
    <source>
        <dbReference type="PROSITE" id="PS50011"/>
    </source>
</evidence>
<name>A0A5B9WFC7_9BACT</name>
<dbReference type="PANTHER" id="PTHR43289">
    <property type="entry name" value="MITOGEN-ACTIVATED PROTEIN KINASE KINASE KINASE 20-RELATED"/>
    <property type="match status" value="1"/>
</dbReference>
<dbReference type="SMART" id="SM00220">
    <property type="entry name" value="S_TKc"/>
    <property type="match status" value="1"/>
</dbReference>
<dbReference type="InterPro" id="IPR019734">
    <property type="entry name" value="TPR_rpt"/>
</dbReference>
<dbReference type="PROSITE" id="PS00108">
    <property type="entry name" value="PROTEIN_KINASE_ST"/>
    <property type="match status" value="1"/>
</dbReference>
<dbReference type="KEGG" id="agv:OJF2_77950"/>
<dbReference type="Pfam" id="PF00069">
    <property type="entry name" value="Pkinase"/>
    <property type="match status" value="1"/>
</dbReference>
<dbReference type="RefSeq" id="WP_148598524.1">
    <property type="nucleotide sequence ID" value="NZ_CP042997.1"/>
</dbReference>
<keyword evidence="9" id="KW-1185">Reference proteome</keyword>
<dbReference type="Gene3D" id="1.10.510.10">
    <property type="entry name" value="Transferase(Phosphotransferase) domain 1"/>
    <property type="match status" value="1"/>
</dbReference>